<evidence type="ECO:0008006" key="5">
    <source>
        <dbReference type="Google" id="ProtNLM"/>
    </source>
</evidence>
<feature type="chain" id="PRO_5013167965" description="Centromere protein J C-terminal domain-containing protein" evidence="2">
    <location>
        <begin position="25"/>
        <end position="215"/>
    </location>
</feature>
<dbReference type="PROSITE" id="PS51257">
    <property type="entry name" value="PROKAR_LIPOPROTEIN"/>
    <property type="match status" value="1"/>
</dbReference>
<keyword evidence="2" id="KW-0732">Signal</keyword>
<organism evidence="3 4">
    <name type="scientific">Hymenobacter crusticola</name>
    <dbReference type="NCBI Taxonomy" id="1770526"/>
    <lineage>
        <taxon>Bacteria</taxon>
        <taxon>Pseudomonadati</taxon>
        <taxon>Bacteroidota</taxon>
        <taxon>Cytophagia</taxon>
        <taxon>Cytophagales</taxon>
        <taxon>Hymenobacteraceae</taxon>
        <taxon>Hymenobacter</taxon>
    </lineage>
</organism>
<dbReference type="OrthoDB" id="881647at2"/>
<gene>
    <name evidence="3" type="ORF">BXP70_00880</name>
</gene>
<reference evidence="3 4" key="1">
    <citation type="submission" date="2017-01" db="EMBL/GenBank/DDBJ databases">
        <title>A new Hymenobacter.</title>
        <authorList>
            <person name="Liang Y."/>
            <person name="Feng F."/>
        </authorList>
    </citation>
    <scope>NUCLEOTIDE SEQUENCE [LARGE SCALE GENOMIC DNA]</scope>
    <source>
        <strain evidence="3">MIMBbqt21</strain>
    </source>
</reference>
<feature type="signal peptide" evidence="2">
    <location>
        <begin position="1"/>
        <end position="24"/>
    </location>
</feature>
<dbReference type="EMBL" id="MTSE01000001">
    <property type="protein sequence ID" value="OUJ75882.1"/>
    <property type="molecule type" value="Genomic_DNA"/>
</dbReference>
<comment type="caution">
    <text evidence="3">The sequence shown here is derived from an EMBL/GenBank/DDBJ whole genome shotgun (WGS) entry which is preliminary data.</text>
</comment>
<feature type="region of interest" description="Disordered" evidence="1">
    <location>
        <begin position="151"/>
        <end position="170"/>
    </location>
</feature>
<proteinExistence type="predicted"/>
<dbReference type="AlphaFoldDB" id="A0A243WJ12"/>
<protein>
    <recommendedName>
        <fullName evidence="5">Centromere protein J C-terminal domain-containing protein</fullName>
    </recommendedName>
</protein>
<evidence type="ECO:0000256" key="1">
    <source>
        <dbReference type="SAM" id="MobiDB-lite"/>
    </source>
</evidence>
<keyword evidence="4" id="KW-1185">Reference proteome</keyword>
<dbReference type="RefSeq" id="WP_086592127.1">
    <property type="nucleotide sequence ID" value="NZ_MTSE01000001.1"/>
</dbReference>
<evidence type="ECO:0000313" key="4">
    <source>
        <dbReference type="Proteomes" id="UP000194873"/>
    </source>
</evidence>
<accession>A0A243WJ12</accession>
<evidence type="ECO:0000256" key="2">
    <source>
        <dbReference type="SAM" id="SignalP"/>
    </source>
</evidence>
<dbReference type="Proteomes" id="UP000194873">
    <property type="component" value="Unassembled WGS sequence"/>
</dbReference>
<name>A0A243WJ12_9BACT</name>
<evidence type="ECO:0000313" key="3">
    <source>
        <dbReference type="EMBL" id="OUJ75882.1"/>
    </source>
</evidence>
<sequence length="215" mass="23062">MKKTLLLSCAAGLLFASCSQDKPAATTTETQPATAPATTDPTAAEVKDVMDSTYRVEADRIAAQIASDANLTDTAAVARVREAHYERARQLAAARKQYATDTTGQYAALRTINDNTAAQVKTALNNSQQYGAYESNRGTYYDGPYTAGAASTASGAAPRRRGPAIDKVSDDGRKIKYANGAKIKRDEDHPNEVKIKRADGTKIKIDEDGNRTVKK</sequence>